<accession>A0A344L3Q3</accession>
<dbReference type="PROSITE" id="PS00584">
    <property type="entry name" value="PFKB_KINASES_2"/>
    <property type="match status" value="1"/>
</dbReference>
<dbReference type="PANTHER" id="PTHR46566:SF5">
    <property type="entry name" value="1-PHOSPHOFRUCTOKINASE"/>
    <property type="match status" value="1"/>
</dbReference>
<dbReference type="Proteomes" id="UP000250434">
    <property type="component" value="Chromosome"/>
</dbReference>
<dbReference type="EMBL" id="CP015163">
    <property type="protein sequence ID" value="AXB42677.1"/>
    <property type="molecule type" value="Genomic_DNA"/>
</dbReference>
<evidence type="ECO:0000313" key="8">
    <source>
        <dbReference type="EMBL" id="AXB42677.1"/>
    </source>
</evidence>
<reference evidence="8 9" key="1">
    <citation type="submission" date="2016-04" db="EMBL/GenBank/DDBJ databases">
        <title>Complete genome sequence and analysis of deep-sea sediment isolate, Amycolatopsis sp. WP1.</title>
        <authorList>
            <person name="Wang H."/>
            <person name="Chen S."/>
            <person name="Wu Q."/>
        </authorList>
    </citation>
    <scope>NUCLEOTIDE SEQUENCE [LARGE SCALE GENOMIC DNA]</scope>
    <source>
        <strain evidence="8 9">WP1</strain>
    </source>
</reference>
<dbReference type="InterPro" id="IPR029056">
    <property type="entry name" value="Ribokinase-like"/>
</dbReference>
<dbReference type="AlphaFoldDB" id="A0A344L3Q3"/>
<keyword evidence="3" id="KW-0547">Nucleotide-binding</keyword>
<comment type="similarity">
    <text evidence="1">Belongs to the carbohydrate kinase PfkB family.</text>
</comment>
<gene>
    <name evidence="8" type="ORF">A4R43_09135</name>
</gene>
<keyword evidence="5" id="KW-0067">ATP-binding</keyword>
<dbReference type="Pfam" id="PF00294">
    <property type="entry name" value="PfkB"/>
    <property type="match status" value="1"/>
</dbReference>
<keyword evidence="2 6" id="KW-0808">Transferase</keyword>
<protein>
    <submittedName>
        <fullName evidence="8">1-phosphofructokinase</fullName>
    </submittedName>
</protein>
<evidence type="ECO:0000256" key="2">
    <source>
        <dbReference type="ARBA" id="ARBA00022679"/>
    </source>
</evidence>
<dbReference type="InterPro" id="IPR002173">
    <property type="entry name" value="Carboh/pur_kinase_PfkB_CS"/>
</dbReference>
<evidence type="ECO:0000256" key="5">
    <source>
        <dbReference type="ARBA" id="ARBA00022840"/>
    </source>
</evidence>
<evidence type="ECO:0000259" key="7">
    <source>
        <dbReference type="Pfam" id="PF00294"/>
    </source>
</evidence>
<name>A0A344L3Q3_9PSEU</name>
<dbReference type="InterPro" id="IPR017583">
    <property type="entry name" value="Tagatose/fructose_Pkinase"/>
</dbReference>
<dbReference type="InterPro" id="IPR011611">
    <property type="entry name" value="PfkB_dom"/>
</dbReference>
<dbReference type="NCBIfam" id="TIGR03168">
    <property type="entry name" value="1-PFK"/>
    <property type="match status" value="1"/>
</dbReference>
<organism evidence="8 9">
    <name type="scientific">Amycolatopsis albispora</name>
    <dbReference type="NCBI Taxonomy" id="1804986"/>
    <lineage>
        <taxon>Bacteria</taxon>
        <taxon>Bacillati</taxon>
        <taxon>Actinomycetota</taxon>
        <taxon>Actinomycetes</taxon>
        <taxon>Pseudonocardiales</taxon>
        <taxon>Pseudonocardiaceae</taxon>
        <taxon>Amycolatopsis</taxon>
    </lineage>
</organism>
<sequence>MIVTVTANPALDVTYRIGALEPGAVIRPAEVRKRAGGKGINVARVLHALGRETLAIAPVGGTDAELFREDLAAAGIPHRLTAIDGATRRTTALVAPDDVTLVNEPGPRMSEVDWQRLTGEVGKHLEHAGVLVCSGSLPPGAPLDGYAQLIVLAKNAGVPTVLDTSGEALREGIKSGPDVVKPNADELRELTGDPHELRAGGAGAVLVSLGPRGMLAATADGTWLARPSRKLDGNTTGAGDAAVAGIAMNLHRSWPEVLRHAVALSAAAVLGPLAGDADLAHYRRELGAVTVEETHATGVNG</sequence>
<dbReference type="PROSITE" id="PS00583">
    <property type="entry name" value="PFKB_KINASES_1"/>
    <property type="match status" value="1"/>
</dbReference>
<dbReference type="PANTHER" id="PTHR46566">
    <property type="entry name" value="1-PHOSPHOFRUCTOKINASE-RELATED"/>
    <property type="match status" value="1"/>
</dbReference>
<evidence type="ECO:0000256" key="1">
    <source>
        <dbReference type="ARBA" id="ARBA00010688"/>
    </source>
</evidence>
<dbReference type="PIRSF" id="PIRSF000535">
    <property type="entry name" value="1PFK/6PFK/LacC"/>
    <property type="match status" value="1"/>
</dbReference>
<keyword evidence="4 8" id="KW-0418">Kinase</keyword>
<dbReference type="GO" id="GO:0008443">
    <property type="term" value="F:phosphofructokinase activity"/>
    <property type="evidence" value="ECO:0007669"/>
    <property type="project" value="TreeGrafter"/>
</dbReference>
<feature type="domain" description="Carbohydrate kinase PfkB" evidence="7">
    <location>
        <begin position="17"/>
        <end position="273"/>
    </location>
</feature>
<dbReference type="GO" id="GO:0005524">
    <property type="term" value="F:ATP binding"/>
    <property type="evidence" value="ECO:0007669"/>
    <property type="project" value="UniProtKB-KW"/>
</dbReference>
<dbReference type="OrthoDB" id="9801219at2"/>
<dbReference type="RefSeq" id="WP_113691939.1">
    <property type="nucleotide sequence ID" value="NZ_CP015163.1"/>
</dbReference>
<keyword evidence="9" id="KW-1185">Reference proteome</keyword>
<dbReference type="Gene3D" id="3.40.1190.20">
    <property type="match status" value="1"/>
</dbReference>
<dbReference type="KEGG" id="aab:A4R43_09135"/>
<dbReference type="GO" id="GO:0005829">
    <property type="term" value="C:cytosol"/>
    <property type="evidence" value="ECO:0007669"/>
    <property type="project" value="TreeGrafter"/>
</dbReference>
<proteinExistence type="inferred from homology"/>
<dbReference type="SUPFAM" id="SSF53613">
    <property type="entry name" value="Ribokinase-like"/>
    <property type="match status" value="1"/>
</dbReference>
<dbReference type="CDD" id="cd01164">
    <property type="entry name" value="FruK_PfkB_like"/>
    <property type="match status" value="1"/>
</dbReference>
<evidence type="ECO:0000313" key="9">
    <source>
        <dbReference type="Proteomes" id="UP000250434"/>
    </source>
</evidence>
<evidence type="ECO:0000256" key="6">
    <source>
        <dbReference type="PIRNR" id="PIRNR000535"/>
    </source>
</evidence>
<evidence type="ECO:0000256" key="3">
    <source>
        <dbReference type="ARBA" id="ARBA00022741"/>
    </source>
</evidence>
<evidence type="ECO:0000256" key="4">
    <source>
        <dbReference type="ARBA" id="ARBA00022777"/>
    </source>
</evidence>